<dbReference type="RefSeq" id="WP_075137564.1">
    <property type="nucleotide sequence ID" value="NZ_MSIF01000028.1"/>
</dbReference>
<dbReference type="InterPro" id="IPR034660">
    <property type="entry name" value="DinB/YfiT-like"/>
</dbReference>
<keyword evidence="2" id="KW-1185">Reference proteome</keyword>
<reference evidence="1 2" key="1">
    <citation type="submission" date="2016-12" db="EMBL/GenBank/DDBJ databases">
        <title>The draft genome sequence of Actinophytocola xinjiangensis.</title>
        <authorList>
            <person name="Wang W."/>
            <person name="Yuan L."/>
        </authorList>
    </citation>
    <scope>NUCLEOTIDE SEQUENCE [LARGE SCALE GENOMIC DNA]</scope>
    <source>
        <strain evidence="1 2">CGMCC 4.4663</strain>
    </source>
</reference>
<evidence type="ECO:0000313" key="1">
    <source>
        <dbReference type="EMBL" id="OLF05471.1"/>
    </source>
</evidence>
<dbReference type="InterPro" id="IPR017517">
    <property type="entry name" value="Maleyloyr_isom"/>
</dbReference>
<dbReference type="OrthoDB" id="3268903at2"/>
<accession>A0A7Z0WEN3</accession>
<dbReference type="EMBL" id="MSIF01000028">
    <property type="protein sequence ID" value="OLF05471.1"/>
    <property type="molecule type" value="Genomic_DNA"/>
</dbReference>
<organism evidence="1 2">
    <name type="scientific">Actinophytocola xinjiangensis</name>
    <dbReference type="NCBI Taxonomy" id="485602"/>
    <lineage>
        <taxon>Bacteria</taxon>
        <taxon>Bacillati</taxon>
        <taxon>Actinomycetota</taxon>
        <taxon>Actinomycetes</taxon>
        <taxon>Pseudonocardiales</taxon>
        <taxon>Pseudonocardiaceae</taxon>
    </lineage>
</organism>
<proteinExistence type="predicted"/>
<evidence type="ECO:0000313" key="2">
    <source>
        <dbReference type="Proteomes" id="UP000185696"/>
    </source>
</evidence>
<dbReference type="Proteomes" id="UP000185696">
    <property type="component" value="Unassembled WGS sequence"/>
</dbReference>
<dbReference type="NCBIfam" id="TIGR03083">
    <property type="entry name" value="maleylpyruvate isomerase family mycothiol-dependent enzyme"/>
    <property type="match status" value="1"/>
</dbReference>
<dbReference type="AlphaFoldDB" id="A0A7Z0WEN3"/>
<name>A0A7Z0WEN3_9PSEU</name>
<comment type="caution">
    <text evidence="1">The sequence shown here is derived from an EMBL/GenBank/DDBJ whole genome shotgun (WGS) entry which is preliminary data.</text>
</comment>
<dbReference type="SUPFAM" id="SSF109854">
    <property type="entry name" value="DinB/YfiT-like putative metalloenzymes"/>
    <property type="match status" value="1"/>
</dbReference>
<dbReference type="InterPro" id="IPR017519">
    <property type="entry name" value="CHP03085"/>
</dbReference>
<gene>
    <name evidence="1" type="ORF">BLA60_36130</name>
</gene>
<sequence>MAVSSDERAALCDLFTSLGPDAPTLCTGWRTRDLAAHLVLRERRPDAAPGILFRALAGRTKRVQDGLARRPWSELVDLVRTGPPRLSPTRIPLVDTMVNSVELYVHHEDVRRAQDGWQPRAADRARDAAAWAGVSRAGKMTLRKSPVGLVLRRPDGTETVARRGPNTVIVTGEPGELLLWAFGRDEVRLEFEGEQAALDVVRGLRRSL</sequence>
<dbReference type="NCBIfam" id="TIGR03085">
    <property type="entry name" value="TIGR03085 family metal-binding protein"/>
    <property type="match status" value="1"/>
</dbReference>
<protein>
    <submittedName>
        <fullName evidence="1">TIGR03085 family protein</fullName>
    </submittedName>
</protein>